<dbReference type="Pfam" id="PF07653">
    <property type="entry name" value="SH3_2"/>
    <property type="match status" value="1"/>
</dbReference>
<dbReference type="SUPFAM" id="SSF50044">
    <property type="entry name" value="SH3-domain"/>
    <property type="match status" value="1"/>
</dbReference>
<evidence type="ECO:0000256" key="3">
    <source>
        <dbReference type="ARBA" id="ARBA00023288"/>
    </source>
</evidence>
<dbReference type="OrthoDB" id="10255964at2759"/>
<dbReference type="PROSITE" id="PS50002">
    <property type="entry name" value="SH3"/>
    <property type="match status" value="1"/>
</dbReference>
<dbReference type="InterPro" id="IPR036028">
    <property type="entry name" value="SH3-like_dom_sf"/>
</dbReference>
<reference evidence="6" key="3">
    <citation type="submission" date="2025-09" db="UniProtKB">
        <authorList>
            <consortium name="Ensembl"/>
        </authorList>
    </citation>
    <scope>IDENTIFICATION</scope>
</reference>
<keyword evidence="2" id="KW-0727">SH2 domain</keyword>
<protein>
    <submittedName>
        <fullName evidence="6">GRB2 related adaptor protein</fullName>
    </submittedName>
</protein>
<feature type="domain" description="SH3" evidence="5">
    <location>
        <begin position="235"/>
        <end position="294"/>
    </location>
</feature>
<evidence type="ECO:0000256" key="2">
    <source>
        <dbReference type="ARBA" id="ARBA00022999"/>
    </source>
</evidence>
<dbReference type="PANTHER" id="PTHR46037">
    <property type="entry name" value="PROTEIN ENHANCER OF SEVENLESS 2B"/>
    <property type="match status" value="1"/>
</dbReference>
<dbReference type="Proteomes" id="UP000694397">
    <property type="component" value="Chromosome 8"/>
</dbReference>
<name>A0A8C9U270_SCLFO</name>
<dbReference type="AlphaFoldDB" id="A0A8C9U270"/>
<dbReference type="Ensembl" id="ENSSFOT00015055562.1">
    <property type="protein sequence ID" value="ENSSFOP00015060291.1"/>
    <property type="gene ID" value="ENSSFOG00015024410.1"/>
</dbReference>
<keyword evidence="7" id="KW-1185">Reference proteome</keyword>
<dbReference type="InterPro" id="IPR043539">
    <property type="entry name" value="Grb2-like"/>
</dbReference>
<proteinExistence type="predicted"/>
<reference evidence="6 7" key="1">
    <citation type="submission" date="2019-04" db="EMBL/GenBank/DDBJ databases">
        <authorList>
            <consortium name="Wellcome Sanger Institute Data Sharing"/>
        </authorList>
    </citation>
    <scope>NUCLEOTIDE SEQUENCE [LARGE SCALE GENOMIC DNA]</scope>
</reference>
<evidence type="ECO:0000259" key="5">
    <source>
        <dbReference type="PROSITE" id="PS50002"/>
    </source>
</evidence>
<organism evidence="6 7">
    <name type="scientific">Scleropages formosus</name>
    <name type="common">Asian bonytongue</name>
    <name type="synonym">Osteoglossum formosum</name>
    <dbReference type="NCBI Taxonomy" id="113540"/>
    <lineage>
        <taxon>Eukaryota</taxon>
        <taxon>Metazoa</taxon>
        <taxon>Chordata</taxon>
        <taxon>Craniata</taxon>
        <taxon>Vertebrata</taxon>
        <taxon>Euteleostomi</taxon>
        <taxon>Actinopterygii</taxon>
        <taxon>Neopterygii</taxon>
        <taxon>Teleostei</taxon>
        <taxon>Osteoglossocephala</taxon>
        <taxon>Osteoglossomorpha</taxon>
        <taxon>Osteoglossiformes</taxon>
        <taxon>Osteoglossidae</taxon>
        <taxon>Scleropages</taxon>
    </lineage>
</organism>
<keyword evidence="1 4" id="KW-0728">SH3 domain</keyword>
<dbReference type="SUPFAM" id="SSF55550">
    <property type="entry name" value="SH2 domain"/>
    <property type="match status" value="1"/>
</dbReference>
<dbReference type="SMART" id="SM00326">
    <property type="entry name" value="SH3"/>
    <property type="match status" value="1"/>
</dbReference>
<dbReference type="GeneTree" id="ENSGT00940000156254"/>
<keyword evidence="3" id="KW-0449">Lipoprotein</keyword>
<dbReference type="Gene3D" id="3.30.505.10">
    <property type="entry name" value="SH2 domain"/>
    <property type="match status" value="1"/>
</dbReference>
<dbReference type="InterPro" id="IPR001452">
    <property type="entry name" value="SH3_domain"/>
</dbReference>
<dbReference type="InterPro" id="IPR036860">
    <property type="entry name" value="SH2_dom_sf"/>
</dbReference>
<sequence>ALLERIIPVCFVCPPLSAELHSCSVRLVIPFRHPAVLNNAAELLEHLICELAPSLTELRTQPPAFGVHTSSSRGGSVDGLTLLSVGESGASWAKSWRLVGLKHLYRTWENREGCGRVSGNVTCATTDQLLSIACQPQHLPSSLSAVTALRSGALHPLLSLARLNWRVSCLSRSLLPPCSYGDHVQHFKVLRGGGGQYFVWEEVFSSINQLVEFYKINSIAKEKAVYLRDGEHSFGKPRHAHALHDFNDPHVSHFHFLRGDVIDLLDCSDSQRWKGRCHGRVGYFPPEYVYPIYP</sequence>
<evidence type="ECO:0000313" key="7">
    <source>
        <dbReference type="Proteomes" id="UP000694397"/>
    </source>
</evidence>
<evidence type="ECO:0000256" key="1">
    <source>
        <dbReference type="ARBA" id="ARBA00022443"/>
    </source>
</evidence>
<accession>A0A8C9U270</accession>
<gene>
    <name evidence="6" type="primary">grapa</name>
</gene>
<dbReference type="Gene3D" id="2.30.30.40">
    <property type="entry name" value="SH3 Domains"/>
    <property type="match status" value="1"/>
</dbReference>
<evidence type="ECO:0000313" key="6">
    <source>
        <dbReference type="Ensembl" id="ENSSFOP00015060291.1"/>
    </source>
</evidence>
<reference evidence="6" key="2">
    <citation type="submission" date="2025-08" db="UniProtKB">
        <authorList>
            <consortium name="Ensembl"/>
        </authorList>
    </citation>
    <scope>IDENTIFICATION</scope>
</reference>
<evidence type="ECO:0000256" key="4">
    <source>
        <dbReference type="PROSITE-ProRule" id="PRU00192"/>
    </source>
</evidence>